<dbReference type="EMBL" id="BJTG01000001">
    <property type="protein sequence ID" value="GEJ55635.1"/>
    <property type="molecule type" value="Genomic_DNA"/>
</dbReference>
<reference evidence="3" key="1">
    <citation type="journal article" date="2020" name="Appl. Environ. Microbiol.">
        <title>Diazotrophic Anaeromyxobacter Isolates from Soils.</title>
        <authorList>
            <person name="Masuda Y."/>
            <person name="Yamanaka H."/>
            <person name="Xu Z.X."/>
            <person name="Shiratori Y."/>
            <person name="Aono T."/>
            <person name="Amachi S."/>
            <person name="Senoo K."/>
            <person name="Itoh H."/>
        </authorList>
    </citation>
    <scope>NUCLEOTIDE SEQUENCE [LARGE SCALE GENOMIC DNA]</scope>
    <source>
        <strain evidence="3">R267</strain>
    </source>
</reference>
<feature type="region of interest" description="Disordered" evidence="1">
    <location>
        <begin position="31"/>
        <end position="61"/>
    </location>
</feature>
<sequence length="181" mass="18937">MNRSHAFTPPPAVAGALAALLLLAGCADKPAAAPRPPPKVAVAAPAAAPAEEKAEPAAREWSYTSVGKRDPFHSFLAEVESTRNAMATRCATPLGRFELDQLKLVAVVTGLDDPVAMVEAPNGIGYSLRRGACVGRNGGTISAVRSGEVVVAEWATRADGTRDRTQTVLRLPKEASLNIEE</sequence>
<protein>
    <recommendedName>
        <fullName evidence="4">Pilus assembly protein PilP</fullName>
    </recommendedName>
</protein>
<gene>
    <name evidence="2" type="ORF">AMYX_03760</name>
</gene>
<comment type="caution">
    <text evidence="2">The sequence shown here is derived from an EMBL/GenBank/DDBJ whole genome shotgun (WGS) entry which is preliminary data.</text>
</comment>
<dbReference type="Proteomes" id="UP000503640">
    <property type="component" value="Unassembled WGS sequence"/>
</dbReference>
<dbReference type="Pfam" id="PF04351">
    <property type="entry name" value="PilP"/>
    <property type="match status" value="1"/>
</dbReference>
<dbReference type="AlphaFoldDB" id="A0A7I9VH16"/>
<dbReference type="PROSITE" id="PS51257">
    <property type="entry name" value="PROKAR_LIPOPROTEIN"/>
    <property type="match status" value="1"/>
</dbReference>
<dbReference type="RefSeq" id="WP_176062420.1">
    <property type="nucleotide sequence ID" value="NZ_BJTG01000001.1"/>
</dbReference>
<evidence type="ECO:0008006" key="4">
    <source>
        <dbReference type="Google" id="ProtNLM"/>
    </source>
</evidence>
<organism evidence="2 3">
    <name type="scientific">Anaeromyxobacter diazotrophicus</name>
    <dbReference type="NCBI Taxonomy" id="2590199"/>
    <lineage>
        <taxon>Bacteria</taxon>
        <taxon>Pseudomonadati</taxon>
        <taxon>Myxococcota</taxon>
        <taxon>Myxococcia</taxon>
        <taxon>Myxococcales</taxon>
        <taxon>Cystobacterineae</taxon>
        <taxon>Anaeromyxobacteraceae</taxon>
        <taxon>Anaeromyxobacter</taxon>
    </lineage>
</organism>
<evidence type="ECO:0000313" key="3">
    <source>
        <dbReference type="Proteomes" id="UP000503640"/>
    </source>
</evidence>
<feature type="compositionally biased region" description="Low complexity" evidence="1">
    <location>
        <begin position="40"/>
        <end position="49"/>
    </location>
</feature>
<evidence type="ECO:0000256" key="1">
    <source>
        <dbReference type="SAM" id="MobiDB-lite"/>
    </source>
</evidence>
<accession>A0A7I9VH16</accession>
<keyword evidence="3" id="KW-1185">Reference proteome</keyword>
<dbReference type="InterPro" id="IPR007446">
    <property type="entry name" value="PilP"/>
</dbReference>
<proteinExistence type="predicted"/>
<evidence type="ECO:0000313" key="2">
    <source>
        <dbReference type="EMBL" id="GEJ55635.1"/>
    </source>
</evidence>
<name>A0A7I9VH16_9BACT</name>
<dbReference type="Gene3D" id="2.30.30.830">
    <property type="match status" value="1"/>
</dbReference>